<comment type="caution">
    <text evidence="2">The sequence shown here is derived from an EMBL/GenBank/DDBJ whole genome shotgun (WGS) entry which is preliminary data.</text>
</comment>
<protein>
    <submittedName>
        <fullName evidence="2">Uncharacterized protein</fullName>
    </submittedName>
</protein>
<keyword evidence="1" id="KW-1133">Transmembrane helix</keyword>
<dbReference type="AlphaFoldDB" id="A0A9P4QM14"/>
<keyword evidence="1" id="KW-0472">Membrane</keyword>
<keyword evidence="1" id="KW-0812">Transmembrane</keyword>
<name>A0A9P4QM14_9PLEO</name>
<gene>
    <name evidence="2" type="ORF">EJ04DRAFT_568250</name>
</gene>
<feature type="transmembrane region" description="Helical" evidence="1">
    <location>
        <begin position="145"/>
        <end position="166"/>
    </location>
</feature>
<feature type="transmembrane region" description="Helical" evidence="1">
    <location>
        <begin position="315"/>
        <end position="338"/>
    </location>
</feature>
<feature type="transmembrane region" description="Helical" evidence="1">
    <location>
        <begin position="62"/>
        <end position="88"/>
    </location>
</feature>
<dbReference type="Proteomes" id="UP000799444">
    <property type="component" value="Unassembled WGS sequence"/>
</dbReference>
<keyword evidence="3" id="KW-1185">Reference proteome</keyword>
<dbReference type="EMBL" id="ML996233">
    <property type="protein sequence ID" value="KAF2729828.1"/>
    <property type="molecule type" value="Genomic_DNA"/>
</dbReference>
<proteinExistence type="predicted"/>
<accession>A0A9P4QM14</accession>
<organism evidence="2 3">
    <name type="scientific">Polyplosphaeria fusca</name>
    <dbReference type="NCBI Taxonomy" id="682080"/>
    <lineage>
        <taxon>Eukaryota</taxon>
        <taxon>Fungi</taxon>
        <taxon>Dikarya</taxon>
        <taxon>Ascomycota</taxon>
        <taxon>Pezizomycotina</taxon>
        <taxon>Dothideomycetes</taxon>
        <taxon>Pleosporomycetidae</taxon>
        <taxon>Pleosporales</taxon>
        <taxon>Tetraplosphaeriaceae</taxon>
        <taxon>Polyplosphaeria</taxon>
    </lineage>
</organism>
<evidence type="ECO:0000256" key="1">
    <source>
        <dbReference type="SAM" id="Phobius"/>
    </source>
</evidence>
<sequence>MSMNTSSPTNGSLPESQILCPLDGRRTSREIYIKYFVLNLTTLVYYCHFIRRRDGNHLCSAIYFFLCPLTFVVRYVVALSGILITYTFHVLRDLVRTRKMEWKRQEVADALQHLLGKSSGHDYATLPTSDAGTSAPQEKTSSYSLAGRIIVNGGFLAQCAASIHLFQRRKSHHADLSIDRRMYGTACAGLLAALLNMGRSFRIPVFSSFVPPDGQRSKLDNFVLLCRGGCQKTMVPYEEEQPHALIFWEHTFLQMALFFATANSYFLDIQQAMVQDVLGDRDYLVIIIIVALIGGSGLSVSLYEDEKKSGKSPSVAVVVCSMFPLGLFFFTLAMYFLFSSFTIWAHWSSNYVMDLTREIPEAMRANQTTPCPLLWSDEKAEWLWWLA</sequence>
<feature type="transmembrane region" description="Helical" evidence="1">
    <location>
        <begin position="182"/>
        <end position="201"/>
    </location>
</feature>
<evidence type="ECO:0000313" key="3">
    <source>
        <dbReference type="Proteomes" id="UP000799444"/>
    </source>
</evidence>
<dbReference type="OrthoDB" id="10250990at2759"/>
<evidence type="ECO:0000313" key="2">
    <source>
        <dbReference type="EMBL" id="KAF2729828.1"/>
    </source>
</evidence>
<reference evidence="2" key="1">
    <citation type="journal article" date="2020" name="Stud. Mycol.">
        <title>101 Dothideomycetes genomes: a test case for predicting lifestyles and emergence of pathogens.</title>
        <authorList>
            <person name="Haridas S."/>
            <person name="Albert R."/>
            <person name="Binder M."/>
            <person name="Bloem J."/>
            <person name="Labutti K."/>
            <person name="Salamov A."/>
            <person name="Andreopoulos B."/>
            <person name="Baker S."/>
            <person name="Barry K."/>
            <person name="Bills G."/>
            <person name="Bluhm B."/>
            <person name="Cannon C."/>
            <person name="Castanera R."/>
            <person name="Culley D."/>
            <person name="Daum C."/>
            <person name="Ezra D."/>
            <person name="Gonzalez J."/>
            <person name="Henrissat B."/>
            <person name="Kuo A."/>
            <person name="Liang C."/>
            <person name="Lipzen A."/>
            <person name="Lutzoni F."/>
            <person name="Magnuson J."/>
            <person name="Mondo S."/>
            <person name="Nolan M."/>
            <person name="Ohm R."/>
            <person name="Pangilinan J."/>
            <person name="Park H.-J."/>
            <person name="Ramirez L."/>
            <person name="Alfaro M."/>
            <person name="Sun H."/>
            <person name="Tritt A."/>
            <person name="Yoshinaga Y."/>
            <person name="Zwiers L.-H."/>
            <person name="Turgeon B."/>
            <person name="Goodwin S."/>
            <person name="Spatafora J."/>
            <person name="Crous P."/>
            <person name="Grigoriev I."/>
        </authorList>
    </citation>
    <scope>NUCLEOTIDE SEQUENCE</scope>
    <source>
        <strain evidence="2">CBS 125425</strain>
    </source>
</reference>
<feature type="transmembrane region" description="Helical" evidence="1">
    <location>
        <begin position="283"/>
        <end position="303"/>
    </location>
</feature>
<feature type="transmembrane region" description="Helical" evidence="1">
    <location>
        <begin position="31"/>
        <end position="50"/>
    </location>
</feature>